<sequence length="70" mass="7779">MKLKYEESLTSAMISANSHLIAFAAEKSRITGETICNRIAENNETSEGRNVTCIVRVTSKWGNIGEKNFN</sequence>
<dbReference type="RefSeq" id="WP_071719674.1">
    <property type="nucleotide sequence ID" value="NZ_CBCSHB010000021.1"/>
</dbReference>
<name>A0A1J9VLV1_9BACI</name>
<evidence type="ECO:0000313" key="2">
    <source>
        <dbReference type="Proteomes" id="UP000182788"/>
    </source>
</evidence>
<proteinExistence type="predicted"/>
<dbReference type="Proteomes" id="UP000182788">
    <property type="component" value="Unassembled WGS sequence"/>
</dbReference>
<organism evidence="1 2">
    <name type="scientific">Bacillus paramycoides</name>
    <dbReference type="NCBI Taxonomy" id="2026194"/>
    <lineage>
        <taxon>Bacteria</taxon>
        <taxon>Bacillati</taxon>
        <taxon>Bacillota</taxon>
        <taxon>Bacilli</taxon>
        <taxon>Bacillales</taxon>
        <taxon>Bacillaceae</taxon>
        <taxon>Bacillus</taxon>
        <taxon>Bacillus cereus group</taxon>
    </lineage>
</organism>
<evidence type="ECO:0000313" key="1">
    <source>
        <dbReference type="EMBL" id="OJD76500.1"/>
    </source>
</evidence>
<gene>
    <name evidence="1" type="ORF">BAU28_15905</name>
</gene>
<reference evidence="1 2" key="1">
    <citation type="submission" date="2016-06" db="EMBL/GenBank/DDBJ databases">
        <title>First insights into the genetic diversity and population structure of in the Bacillus cereus group bacteria from diverse marine environments.</title>
        <authorList>
            <person name="Liu Y."/>
            <person name="Lai Q."/>
            <person name="Shao Z."/>
        </authorList>
    </citation>
    <scope>NUCLEOTIDE SEQUENCE [LARGE SCALE GENOMIC DNA]</scope>
    <source>
        <strain evidence="1 2">NH24A2</strain>
    </source>
</reference>
<dbReference type="AlphaFoldDB" id="A0A1J9VLV1"/>
<dbReference type="GeneID" id="87595304"/>
<protein>
    <submittedName>
        <fullName evidence="1">Uncharacterized protein</fullName>
    </submittedName>
</protein>
<accession>A0A1J9VLV1</accession>
<dbReference type="EMBL" id="MAOI01000087">
    <property type="protein sequence ID" value="OJD76500.1"/>
    <property type="molecule type" value="Genomic_DNA"/>
</dbReference>
<comment type="caution">
    <text evidence="1">The sequence shown here is derived from an EMBL/GenBank/DDBJ whole genome shotgun (WGS) entry which is preliminary data.</text>
</comment>